<dbReference type="InterPro" id="IPR002110">
    <property type="entry name" value="Ankyrin_rpt"/>
</dbReference>
<keyword evidence="7" id="KW-0804">Transcription</keyword>
<accession>A0AAW2HEJ4</accession>
<proteinExistence type="inferred from homology"/>
<dbReference type="EMBL" id="JARGDH010000005">
    <property type="protein sequence ID" value="KAL0268235.1"/>
    <property type="molecule type" value="Genomic_DNA"/>
</dbReference>
<dbReference type="PANTHER" id="PTHR23335">
    <property type="entry name" value="CALMODULIN-BINDING TRANSCRIPTION ACTIVATOR CAMTA"/>
    <property type="match status" value="1"/>
</dbReference>
<dbReference type="InterPro" id="IPR002909">
    <property type="entry name" value="IPT_dom"/>
</dbReference>
<feature type="domain" description="CG-1" evidence="11">
    <location>
        <begin position="1"/>
        <end position="82"/>
    </location>
</feature>
<keyword evidence="4" id="KW-0805">Transcription regulation</keyword>
<evidence type="ECO:0000256" key="6">
    <source>
        <dbReference type="ARBA" id="ARBA00023159"/>
    </source>
</evidence>
<comment type="caution">
    <text evidence="12">The sequence shown here is derived from an EMBL/GenBank/DDBJ whole genome shotgun (WGS) entry which is preliminary data.</text>
</comment>
<dbReference type="InterPro" id="IPR013783">
    <property type="entry name" value="Ig-like_fold"/>
</dbReference>
<sequence length="877" mass="96746">MLLYSRKKVRYRRDGYCWKKRKDGKTTREDHMKLKVQGTECIYGCYVHSAILPTFHRRCYWLLQNPDIVLVHYLNVPYPDDNKLAVIAPSLALWGDKKEWTKEELVSQLKPMFYSEDEPDLNNELEISTAETVEAIVTQLMEKQRAARAATLTKQLECGCPDSTCTDGKSCAHPMRRITAANIKQEPSSRLGQLDSNNQVSSTTGSGMALAGSGSNGSLSTTIHHRVGRNDRYQSNQTHQSPLVLSLSQIQTGAGLSLSQIQGGTGLLILNSTAGNTNASNHTTSSVAMVTSFKCNPATNTAAAHQQPPLKQYHHPRNKIILKQESMETNQSSCCQQEITSSNSSQHKMDDSKGNLPSIAMTTVTPFENSLFGRAKTGLGKGLNSAPVTPTKCMDTSESSGNGMLLPNASDPSRSSTTAAGGSNFYNETLDLSQEDIQRTLSANMPITDLAPQRTSQHKSPSPAASAIAPDVMVSEMNPMELMDSPVTAVDDDVFVNLDAFDMLGDFPELEILDHSGNNSGSWREMEGQSNQSEPVKDVKDESSSSASNIRDEFREGSASITDYSPEWAYPEGGVKVLVTGPWYSSSSRYTVLFDSFPVPTSLVQSGVLRCFCPAHEVGLATVQVACEGFVISNTVMFEYKRPPTDDSIKLKEPKLEENENLLKFTLLQRLEAVDGRLQIKQEPGSSDMSDCAGLYHQGINFEERMVNYCQDMTSRPWSDEEGVGEWTSGQRGMTLLHLAASLGYARLVCALLHWRAENSSLLLEGEVDALSQDAEGFTPLMWACGRGHREAALVLYRWNHTALNIRNSSNQTALDYGRAQGHTALADEIEKLESSREETNVMLLANTSNNLDRSECSIYFLLAKHLRTRFFAHFLQ</sequence>
<feature type="compositionally biased region" description="Polar residues" evidence="10">
    <location>
        <begin position="410"/>
        <end position="422"/>
    </location>
</feature>
<dbReference type="GO" id="GO:0005634">
    <property type="term" value="C:nucleus"/>
    <property type="evidence" value="ECO:0007669"/>
    <property type="project" value="UniProtKB-SubCell"/>
</dbReference>
<evidence type="ECO:0000256" key="2">
    <source>
        <dbReference type="ARBA" id="ARBA00008267"/>
    </source>
</evidence>
<feature type="region of interest" description="Disordered" evidence="10">
    <location>
        <begin position="516"/>
        <end position="552"/>
    </location>
</feature>
<evidence type="ECO:0000256" key="5">
    <source>
        <dbReference type="ARBA" id="ARBA00023043"/>
    </source>
</evidence>
<dbReference type="GO" id="GO:0006357">
    <property type="term" value="P:regulation of transcription by RNA polymerase II"/>
    <property type="evidence" value="ECO:0007669"/>
    <property type="project" value="TreeGrafter"/>
</dbReference>
<organism evidence="12">
    <name type="scientific">Menopon gallinae</name>
    <name type="common">poultry shaft louse</name>
    <dbReference type="NCBI Taxonomy" id="328185"/>
    <lineage>
        <taxon>Eukaryota</taxon>
        <taxon>Metazoa</taxon>
        <taxon>Ecdysozoa</taxon>
        <taxon>Arthropoda</taxon>
        <taxon>Hexapoda</taxon>
        <taxon>Insecta</taxon>
        <taxon>Pterygota</taxon>
        <taxon>Neoptera</taxon>
        <taxon>Paraneoptera</taxon>
        <taxon>Psocodea</taxon>
        <taxon>Troctomorpha</taxon>
        <taxon>Phthiraptera</taxon>
        <taxon>Amblycera</taxon>
        <taxon>Menoponidae</taxon>
        <taxon>Menopon</taxon>
    </lineage>
</organism>
<dbReference type="Gene3D" id="1.25.40.20">
    <property type="entry name" value="Ankyrin repeat-containing domain"/>
    <property type="match status" value="1"/>
</dbReference>
<protein>
    <recommendedName>
        <fullName evidence="11">CG-1 domain-containing protein</fullName>
    </recommendedName>
</protein>
<dbReference type="Gene3D" id="2.60.40.10">
    <property type="entry name" value="Immunoglobulins"/>
    <property type="match status" value="1"/>
</dbReference>
<dbReference type="SUPFAM" id="SSF48403">
    <property type="entry name" value="Ankyrin repeat"/>
    <property type="match status" value="1"/>
</dbReference>
<name>A0AAW2HEJ4_9NEOP</name>
<dbReference type="FunFam" id="2.60.40.10:FF:000089">
    <property type="entry name" value="calmodulin-binding transcription activator 2 isoform X1"/>
    <property type="match status" value="1"/>
</dbReference>
<feature type="region of interest" description="Disordered" evidence="10">
    <location>
        <begin position="187"/>
        <end position="217"/>
    </location>
</feature>
<evidence type="ECO:0000259" key="11">
    <source>
        <dbReference type="PROSITE" id="PS51437"/>
    </source>
</evidence>
<evidence type="ECO:0000256" key="1">
    <source>
        <dbReference type="ARBA" id="ARBA00004123"/>
    </source>
</evidence>
<dbReference type="PANTHER" id="PTHR23335:SF1">
    <property type="entry name" value="CALMODULIN-BINDING TRANSCRIPTION ACTIVATOR, ISOFORM F"/>
    <property type="match status" value="1"/>
</dbReference>
<dbReference type="AlphaFoldDB" id="A0AAW2HEJ4"/>
<evidence type="ECO:0000256" key="7">
    <source>
        <dbReference type="ARBA" id="ARBA00023163"/>
    </source>
</evidence>
<dbReference type="GO" id="GO:0048468">
    <property type="term" value="P:cell development"/>
    <property type="evidence" value="ECO:0007669"/>
    <property type="project" value="UniProtKB-ARBA"/>
</dbReference>
<keyword evidence="3" id="KW-0677">Repeat</keyword>
<keyword evidence="6" id="KW-0010">Activator</keyword>
<dbReference type="GO" id="GO:0048731">
    <property type="term" value="P:system development"/>
    <property type="evidence" value="ECO:0007669"/>
    <property type="project" value="UniProtKB-ARBA"/>
</dbReference>
<dbReference type="PROSITE" id="PS51437">
    <property type="entry name" value="CG_1"/>
    <property type="match status" value="1"/>
</dbReference>
<evidence type="ECO:0000256" key="4">
    <source>
        <dbReference type="ARBA" id="ARBA00023015"/>
    </source>
</evidence>
<feature type="region of interest" description="Disordered" evidence="10">
    <location>
        <begin position="387"/>
        <end position="422"/>
    </location>
</feature>
<dbReference type="GO" id="GO:0003712">
    <property type="term" value="F:transcription coregulator activity"/>
    <property type="evidence" value="ECO:0007669"/>
    <property type="project" value="TreeGrafter"/>
</dbReference>
<keyword evidence="5" id="KW-0040">ANK repeat</keyword>
<dbReference type="SMART" id="SM01076">
    <property type="entry name" value="CG-1"/>
    <property type="match status" value="1"/>
</dbReference>
<dbReference type="InterPro" id="IPR036770">
    <property type="entry name" value="Ankyrin_rpt-contain_sf"/>
</dbReference>
<feature type="compositionally biased region" description="Polar residues" evidence="10">
    <location>
        <begin position="516"/>
        <end position="534"/>
    </location>
</feature>
<evidence type="ECO:0000256" key="10">
    <source>
        <dbReference type="SAM" id="MobiDB-lite"/>
    </source>
</evidence>
<reference evidence="12" key="1">
    <citation type="journal article" date="2024" name="Gigascience">
        <title>Chromosome-level genome of the poultry shaft louse Menopon gallinae provides insight into the host-switching and adaptive evolution of parasitic lice.</title>
        <authorList>
            <person name="Xu Y."/>
            <person name="Ma L."/>
            <person name="Liu S."/>
            <person name="Liang Y."/>
            <person name="Liu Q."/>
            <person name="He Z."/>
            <person name="Tian L."/>
            <person name="Duan Y."/>
            <person name="Cai W."/>
            <person name="Li H."/>
            <person name="Song F."/>
        </authorList>
    </citation>
    <scope>NUCLEOTIDE SEQUENCE</scope>
    <source>
        <strain evidence="12">Cailab_2023a</strain>
    </source>
</reference>
<dbReference type="InterPro" id="IPR005559">
    <property type="entry name" value="CG-1_dom"/>
</dbReference>
<dbReference type="Pfam" id="PF03859">
    <property type="entry name" value="CG-1"/>
    <property type="match status" value="1"/>
</dbReference>
<feature type="compositionally biased region" description="Polar residues" evidence="10">
    <location>
        <begin position="187"/>
        <end position="200"/>
    </location>
</feature>
<comment type="similarity">
    <text evidence="2">Belongs to the CAMTA family.</text>
</comment>
<dbReference type="GO" id="GO:0003690">
    <property type="term" value="F:double-stranded DNA binding"/>
    <property type="evidence" value="ECO:0007669"/>
    <property type="project" value="TreeGrafter"/>
</dbReference>
<gene>
    <name evidence="12" type="ORF">PYX00_010263</name>
</gene>
<evidence type="ECO:0000256" key="3">
    <source>
        <dbReference type="ARBA" id="ARBA00022737"/>
    </source>
</evidence>
<evidence type="ECO:0000313" key="12">
    <source>
        <dbReference type="EMBL" id="KAL0268235.1"/>
    </source>
</evidence>
<comment type="subcellular location">
    <subcellularLocation>
        <location evidence="1">Nucleus</location>
    </subcellularLocation>
</comment>
<feature type="compositionally biased region" description="Low complexity" evidence="10">
    <location>
        <begin position="201"/>
        <end position="217"/>
    </location>
</feature>
<evidence type="ECO:0000256" key="9">
    <source>
        <dbReference type="ARBA" id="ARBA00029480"/>
    </source>
</evidence>
<keyword evidence="8" id="KW-0539">Nucleus</keyword>
<comment type="subunit">
    <text evidence="9">May interact with calmodulin.</text>
</comment>
<dbReference type="Pfam" id="PF01833">
    <property type="entry name" value="TIG"/>
    <property type="match status" value="1"/>
</dbReference>
<dbReference type="Pfam" id="PF12796">
    <property type="entry name" value="Ank_2"/>
    <property type="match status" value="1"/>
</dbReference>
<dbReference type="SUPFAM" id="SSF81296">
    <property type="entry name" value="E set domains"/>
    <property type="match status" value="1"/>
</dbReference>
<dbReference type="InterPro" id="IPR014756">
    <property type="entry name" value="Ig_E-set"/>
</dbReference>
<evidence type="ECO:0000256" key="8">
    <source>
        <dbReference type="ARBA" id="ARBA00023242"/>
    </source>
</evidence>